<dbReference type="AlphaFoldDB" id="A0A6I1ENH2"/>
<protein>
    <submittedName>
        <fullName evidence="2">Esterase-like activity of phytase family protein</fullName>
    </submittedName>
</protein>
<dbReference type="SUPFAM" id="SSF63829">
    <property type="entry name" value="Calcium-dependent phosphotriesterase"/>
    <property type="match status" value="1"/>
</dbReference>
<dbReference type="Proteomes" id="UP000430564">
    <property type="component" value="Unassembled WGS sequence"/>
</dbReference>
<dbReference type="OrthoDB" id="384721at2"/>
<organism evidence="2 3">
    <name type="scientific">Sutterella seckii</name>
    <dbReference type="NCBI Taxonomy" id="1944635"/>
    <lineage>
        <taxon>Bacteria</taxon>
        <taxon>Pseudomonadati</taxon>
        <taxon>Pseudomonadota</taxon>
        <taxon>Betaproteobacteria</taxon>
        <taxon>Burkholderiales</taxon>
        <taxon>Sutterellaceae</taxon>
        <taxon>Sutterella</taxon>
    </lineage>
</organism>
<sequence length="435" mass="47056">MPDIKSVPQEEADIRLPEGIEKIERFAVEVPQLTLPSGTAGKAQLPEGLFPMSVGCALAFSSERTDGTLLFYGLTDRGPTLPAPSVRDDAGNVRPGRYFLSPMFQPRIVRIEVTPGKARSLLPVALANAEAKPFSGLPARDDGAGKPFAILSLANEELSGGLRPIDPEGLAIDPDVAFWVVDRYGPALRQFSRQGVEREVLFPGAGLPGFLSGRPGSLRSLARLADGRLVTFDRNAFGLTRFLTVIAVDPKTQTSAAYLWPVEHGVWKRGTRPFIGDAAALGDGRFLVIEQGTARDGSRLIQLVLADLSGATDVSGMPPEELQRAKRTRPGVVKRRTVLNLADIGWTAKLAKGLALLPDEKTLAILSDNRYGAEIRVENPDAPLSEPEDYVLEKDGELTLAGTRPNAKFIVSRRSPQESRTDLFLVTFGQPVSEF</sequence>
<evidence type="ECO:0000259" key="1">
    <source>
        <dbReference type="Pfam" id="PF13449"/>
    </source>
</evidence>
<accession>A0A6I1ENH2</accession>
<evidence type="ECO:0000313" key="3">
    <source>
        <dbReference type="Proteomes" id="UP000430564"/>
    </source>
</evidence>
<evidence type="ECO:0000313" key="2">
    <source>
        <dbReference type="EMBL" id="KAB7656108.1"/>
    </source>
</evidence>
<gene>
    <name evidence="2" type="ORF">GBM95_09165</name>
</gene>
<dbReference type="EMBL" id="WEHX01000076">
    <property type="protein sequence ID" value="KAB7656108.1"/>
    <property type="molecule type" value="Genomic_DNA"/>
</dbReference>
<dbReference type="InterPro" id="IPR027372">
    <property type="entry name" value="Phytase-like_dom"/>
</dbReference>
<feature type="domain" description="Phytase-like" evidence="1">
    <location>
        <begin position="161"/>
        <end position="369"/>
    </location>
</feature>
<dbReference type="RefSeq" id="WP_152158828.1">
    <property type="nucleotide sequence ID" value="NZ_WEHX01000076.1"/>
</dbReference>
<proteinExistence type="predicted"/>
<comment type="caution">
    <text evidence="2">The sequence shown here is derived from an EMBL/GenBank/DDBJ whole genome shotgun (WGS) entry which is preliminary data.</text>
</comment>
<reference evidence="2 3" key="1">
    <citation type="submission" date="2019-10" db="EMBL/GenBank/DDBJ databases">
        <title>Genome diversity of Sutterella seckii.</title>
        <authorList>
            <person name="Chaplin A.V."/>
            <person name="Sokolova S.R."/>
            <person name="Mosin K.A."/>
            <person name="Ivanova E.L."/>
            <person name="Kochetkova T.O."/>
            <person name="Goltsov A.Y."/>
            <person name="Trofimov D.Y."/>
            <person name="Efimov B.A."/>
        </authorList>
    </citation>
    <scope>NUCLEOTIDE SEQUENCE [LARGE SCALE GENOMIC DNA]</scope>
    <source>
        <strain evidence="2 3">ASD393</strain>
    </source>
</reference>
<name>A0A6I1ENH2_9BURK</name>
<dbReference type="Pfam" id="PF13449">
    <property type="entry name" value="Phytase-like"/>
    <property type="match status" value="1"/>
</dbReference>